<dbReference type="AlphaFoldDB" id="A0A1U7P3H0"/>
<accession>A0A1U7P3H0</accession>
<dbReference type="EMBL" id="MSTI01000021">
    <property type="protein sequence ID" value="OLV19721.1"/>
    <property type="molecule type" value="Genomic_DNA"/>
</dbReference>
<dbReference type="Proteomes" id="UP000186607">
    <property type="component" value="Unassembled WGS sequence"/>
</dbReference>
<name>A0A1U7P3H0_9DEIO</name>
<protein>
    <submittedName>
        <fullName evidence="1">Uncharacterized protein</fullName>
    </submittedName>
</protein>
<organism evidence="1 2">
    <name type="scientific">Deinococcus marmoris</name>
    <dbReference type="NCBI Taxonomy" id="249408"/>
    <lineage>
        <taxon>Bacteria</taxon>
        <taxon>Thermotogati</taxon>
        <taxon>Deinococcota</taxon>
        <taxon>Deinococci</taxon>
        <taxon>Deinococcales</taxon>
        <taxon>Deinococcaceae</taxon>
        <taxon>Deinococcus</taxon>
    </lineage>
</organism>
<evidence type="ECO:0000313" key="2">
    <source>
        <dbReference type="Proteomes" id="UP000186607"/>
    </source>
</evidence>
<keyword evidence="2" id="KW-1185">Reference proteome</keyword>
<evidence type="ECO:0000313" key="1">
    <source>
        <dbReference type="EMBL" id="OLV19721.1"/>
    </source>
</evidence>
<comment type="caution">
    <text evidence="1">The sequence shown here is derived from an EMBL/GenBank/DDBJ whole genome shotgun (WGS) entry which is preliminary data.</text>
</comment>
<gene>
    <name evidence="1" type="ORF">BOO71_0001888</name>
</gene>
<reference evidence="1 2" key="1">
    <citation type="submission" date="2017-01" db="EMBL/GenBank/DDBJ databases">
        <title>Genome Analysis of Deinococcus marmoris KOPRI26562.</title>
        <authorList>
            <person name="Kim J.H."/>
            <person name="Oh H.-M."/>
        </authorList>
    </citation>
    <scope>NUCLEOTIDE SEQUENCE [LARGE SCALE GENOMIC DNA]</scope>
    <source>
        <strain evidence="1 2">KOPRI26562</strain>
    </source>
</reference>
<proteinExistence type="predicted"/>
<sequence length="222" mass="22832">MGCSLTAFWLDRSRPATSTLDGCLGPERALRRTLPEWAVIEVLQTGWRVQTCGLDQEATPVARGPESDGSLVQGIPGILALALVAAAASAMASSSPTVFPSAVRVAGDEVKDVDGCCSGSARFCGRGWNGRSCGSPGICAAGAGGLGGGRRHWAGWTGRRACQRPGSSGVPGHAAARHTRGQLRAALGQAECASRSDAAADGWPGGHRQAVLRRGSGIRREF</sequence>